<gene>
    <name evidence="2" type="ORF">J4H92_07585</name>
</gene>
<dbReference type="Proteomes" id="UP000664382">
    <property type="component" value="Unassembled WGS sequence"/>
</dbReference>
<dbReference type="EMBL" id="JAGDYM010000008">
    <property type="protein sequence ID" value="MBO1901812.1"/>
    <property type="molecule type" value="Genomic_DNA"/>
</dbReference>
<comment type="caution">
    <text evidence="2">The sequence shown here is derived from an EMBL/GenBank/DDBJ whole genome shotgun (WGS) entry which is preliminary data.</text>
</comment>
<accession>A0A939SAD0</accession>
<name>A0A939SAD0_9MICO</name>
<evidence type="ECO:0000259" key="1">
    <source>
        <dbReference type="Pfam" id="PF13474"/>
    </source>
</evidence>
<dbReference type="Gene3D" id="3.10.450.50">
    <property type="match status" value="1"/>
</dbReference>
<sequence>MRTPSETDVLTAADAIVSAFAETDTEAYFAGFSPDASFVFHTEPARLNARSDYERLWRGWLAEGWRVVSCESADRLVQTFPGGAVFSHTVRTAVATPSGGDDYRERETIVFRLDDDGRGLVAVHEHLSAFTDENGAAS</sequence>
<dbReference type="RefSeq" id="WP_208097583.1">
    <property type="nucleotide sequence ID" value="NZ_JAGDYM010000008.1"/>
</dbReference>
<reference evidence="2" key="1">
    <citation type="submission" date="2021-03" db="EMBL/GenBank/DDBJ databases">
        <title>Leucobacter chromiisoli sp. nov., isolated from chromium-containing soil of chemical plant.</title>
        <authorList>
            <person name="Xu Z."/>
        </authorList>
    </citation>
    <scope>NUCLEOTIDE SEQUENCE</scope>
    <source>
        <strain evidence="2">S27</strain>
    </source>
</reference>
<proteinExistence type="predicted"/>
<dbReference type="Pfam" id="PF13474">
    <property type="entry name" value="SnoaL_3"/>
    <property type="match status" value="1"/>
</dbReference>
<dbReference type="InterPro" id="IPR032710">
    <property type="entry name" value="NTF2-like_dom_sf"/>
</dbReference>
<dbReference type="InterPro" id="IPR037401">
    <property type="entry name" value="SnoaL-like"/>
</dbReference>
<evidence type="ECO:0000313" key="2">
    <source>
        <dbReference type="EMBL" id="MBO1901812.1"/>
    </source>
</evidence>
<dbReference type="SUPFAM" id="SSF54427">
    <property type="entry name" value="NTF2-like"/>
    <property type="match status" value="1"/>
</dbReference>
<evidence type="ECO:0000313" key="3">
    <source>
        <dbReference type="Proteomes" id="UP000664382"/>
    </source>
</evidence>
<keyword evidence="3" id="KW-1185">Reference proteome</keyword>
<dbReference type="AlphaFoldDB" id="A0A939SAD0"/>
<organism evidence="2 3">
    <name type="scientific">Leucobacter weissii</name>
    <dbReference type="NCBI Taxonomy" id="1983706"/>
    <lineage>
        <taxon>Bacteria</taxon>
        <taxon>Bacillati</taxon>
        <taxon>Actinomycetota</taxon>
        <taxon>Actinomycetes</taxon>
        <taxon>Micrococcales</taxon>
        <taxon>Microbacteriaceae</taxon>
        <taxon>Leucobacter</taxon>
    </lineage>
</organism>
<protein>
    <submittedName>
        <fullName evidence="2">Nuclear transport factor 2 family protein</fullName>
    </submittedName>
</protein>
<feature type="domain" description="SnoaL-like" evidence="1">
    <location>
        <begin position="9"/>
        <end position="129"/>
    </location>
</feature>